<comment type="caution">
    <text evidence="4">The sequence shown here is derived from an EMBL/GenBank/DDBJ whole genome shotgun (WGS) entry which is preliminary data.</text>
</comment>
<dbReference type="PROSITE" id="PS50089">
    <property type="entry name" value="ZF_RING_2"/>
    <property type="match status" value="1"/>
</dbReference>
<dbReference type="AlphaFoldDB" id="A0A9W8XH11"/>
<feature type="region of interest" description="Disordered" evidence="2">
    <location>
        <begin position="1"/>
        <end position="58"/>
    </location>
</feature>
<proteinExistence type="predicted"/>
<keyword evidence="1" id="KW-0862">Zinc</keyword>
<dbReference type="SUPFAM" id="SSF57850">
    <property type="entry name" value="RING/U-box"/>
    <property type="match status" value="1"/>
</dbReference>
<accession>A0A9W8XH11</accession>
<keyword evidence="1" id="KW-0863">Zinc-finger</keyword>
<dbReference type="Proteomes" id="UP001140513">
    <property type="component" value="Unassembled WGS sequence"/>
</dbReference>
<protein>
    <recommendedName>
        <fullName evidence="3">RING-type domain-containing protein</fullName>
    </recommendedName>
</protein>
<dbReference type="RefSeq" id="XP_056068447.1">
    <property type="nucleotide sequence ID" value="XM_056216891.1"/>
</dbReference>
<sequence>MSSPTSSSGSSAPPSPSPSQKPKKSPPKPPKPTSTMPSEFTAQTPPSAPEWLKPCHDPTTPSLVSGAISLPSYTYSTPSVYPPPVTNSSVHNHPLYPYSYNPPSTIPSQPLTRKPVPRRLPTKADFLKNCVTLAKEGDRYNDDKCAFCWTGYDVAHPGVKIEPCGHVFGAACLEQIVEGENLCPKCRVPLFERERTMR</sequence>
<feature type="compositionally biased region" description="Low complexity" evidence="2">
    <location>
        <begin position="1"/>
        <end position="12"/>
    </location>
</feature>
<dbReference type="GO" id="GO:0008270">
    <property type="term" value="F:zinc ion binding"/>
    <property type="evidence" value="ECO:0007669"/>
    <property type="project" value="UniProtKB-KW"/>
</dbReference>
<name>A0A9W8XH11_9PLEO</name>
<dbReference type="OrthoDB" id="3691193at2759"/>
<evidence type="ECO:0000313" key="5">
    <source>
        <dbReference type="Proteomes" id="UP001140513"/>
    </source>
</evidence>
<dbReference type="Gene3D" id="3.30.40.10">
    <property type="entry name" value="Zinc/RING finger domain, C3HC4 (zinc finger)"/>
    <property type="match status" value="1"/>
</dbReference>
<evidence type="ECO:0000256" key="2">
    <source>
        <dbReference type="SAM" id="MobiDB-lite"/>
    </source>
</evidence>
<evidence type="ECO:0000256" key="1">
    <source>
        <dbReference type="PROSITE-ProRule" id="PRU00175"/>
    </source>
</evidence>
<dbReference type="GeneID" id="80911663"/>
<keyword evidence="5" id="KW-1185">Reference proteome</keyword>
<evidence type="ECO:0000313" key="4">
    <source>
        <dbReference type="EMBL" id="KAJ4349517.1"/>
    </source>
</evidence>
<dbReference type="InterPro" id="IPR001841">
    <property type="entry name" value="Znf_RING"/>
</dbReference>
<gene>
    <name evidence="4" type="ORF">N0V89_008133</name>
</gene>
<evidence type="ECO:0000259" key="3">
    <source>
        <dbReference type="PROSITE" id="PS50089"/>
    </source>
</evidence>
<feature type="domain" description="RING-type" evidence="3">
    <location>
        <begin position="145"/>
        <end position="187"/>
    </location>
</feature>
<dbReference type="InterPro" id="IPR013083">
    <property type="entry name" value="Znf_RING/FYVE/PHD"/>
</dbReference>
<dbReference type="EMBL" id="JAPEUX010000006">
    <property type="protein sequence ID" value="KAJ4349517.1"/>
    <property type="molecule type" value="Genomic_DNA"/>
</dbReference>
<organism evidence="4 5">
    <name type="scientific">Didymosphaeria variabile</name>
    <dbReference type="NCBI Taxonomy" id="1932322"/>
    <lineage>
        <taxon>Eukaryota</taxon>
        <taxon>Fungi</taxon>
        <taxon>Dikarya</taxon>
        <taxon>Ascomycota</taxon>
        <taxon>Pezizomycotina</taxon>
        <taxon>Dothideomycetes</taxon>
        <taxon>Pleosporomycetidae</taxon>
        <taxon>Pleosporales</taxon>
        <taxon>Massarineae</taxon>
        <taxon>Didymosphaeriaceae</taxon>
        <taxon>Didymosphaeria</taxon>
    </lineage>
</organism>
<dbReference type="Pfam" id="PF13639">
    <property type="entry name" value="zf-RING_2"/>
    <property type="match status" value="1"/>
</dbReference>
<keyword evidence="1" id="KW-0479">Metal-binding</keyword>
<reference evidence="4" key="1">
    <citation type="submission" date="2022-10" db="EMBL/GenBank/DDBJ databases">
        <title>Tapping the CABI collections for fungal endophytes: first genome assemblies for Collariella, Neodidymelliopsis, Ascochyta clinopodiicola, Didymella pomorum, Didymosphaeria variabile, Neocosmospora piperis and Neocucurbitaria cava.</title>
        <authorList>
            <person name="Hill R."/>
        </authorList>
    </citation>
    <scope>NUCLEOTIDE SEQUENCE</scope>
    <source>
        <strain evidence="4">IMI 356815</strain>
    </source>
</reference>